<evidence type="ECO:0000256" key="1">
    <source>
        <dbReference type="ARBA" id="ARBA00004829"/>
    </source>
</evidence>
<evidence type="ECO:0000313" key="8">
    <source>
        <dbReference type="Proteomes" id="UP000285310"/>
    </source>
</evidence>
<dbReference type="PANTHER" id="PTHR43734:SF1">
    <property type="entry name" value="PHYTOENE DESATURASE"/>
    <property type="match status" value="1"/>
</dbReference>
<evidence type="ECO:0000256" key="2">
    <source>
        <dbReference type="ARBA" id="ARBA00006046"/>
    </source>
</evidence>
<evidence type="ECO:0000256" key="5">
    <source>
        <dbReference type="RuleBase" id="RU362075"/>
    </source>
</evidence>
<comment type="pathway">
    <text evidence="1 5">Carotenoid biosynthesis.</text>
</comment>
<evidence type="ECO:0000256" key="4">
    <source>
        <dbReference type="ARBA" id="ARBA00023002"/>
    </source>
</evidence>
<keyword evidence="4 5" id="KW-0560">Oxidoreductase</keyword>
<comment type="similarity">
    <text evidence="2 5">Belongs to the carotenoid/retinoid oxidoreductase family.</text>
</comment>
<accession>A0A423PT59</accession>
<dbReference type="InterPro" id="IPR002937">
    <property type="entry name" value="Amino_oxidase"/>
</dbReference>
<feature type="domain" description="Amine oxidase" evidence="6">
    <location>
        <begin position="70"/>
        <end position="549"/>
    </location>
</feature>
<dbReference type="GO" id="GO:0016491">
    <property type="term" value="F:oxidoreductase activity"/>
    <property type="evidence" value="ECO:0007669"/>
    <property type="project" value="UniProtKB-KW"/>
</dbReference>
<dbReference type="SUPFAM" id="SSF51905">
    <property type="entry name" value="FAD/NAD(P)-binding domain"/>
    <property type="match status" value="1"/>
</dbReference>
<dbReference type="InParanoid" id="A0A423PT59"/>
<sequence>MHACIALVAADVSVVDTTAQLPWLRGLTRKGNHMIQQALRSGARQAVAQLRAMAGRSAGKQVVIIGAGPGGLATAMLLAANGADVTLLEREDRVGGRTSSLVMDGFTFDLGPTFFLYPEILAEIFAACGRRFEDEVDLVRLDPMYRLIFESGGSILASHDVDKLQAEVARFDEDDAKQVPAFLEANRIKFDAFRPLLQRPFASLRDLTHPDVLKALPLMRPFSSVDTDLKRWFNHPQVRLAFSFQSKYLGMSPFKCPSLFTILSHVEHGFGVFHPIGGCGAISQAMARVARDTGVDIRLSEPVARIEFDGRKAVGAITGQGFYPADAMVVNADFAGAMHKMVPDRLRRKWTDARIEKKQYSCSTCMLYIGLEGSYPALHHHTIHLSADYLDDIRAIEDQRAPVDPTLYIQNASQTDPTLAPAGHSTIYMLAPVGNLAPDGGPMDWAEAGPRYRELMLNRLAGLIGIERTDLDTRIKTEHMITPADWATRYAIYRGATFNLAHNIGQMLHWRPNNRFEDLERVYLTGGGTHPGSGLPTIFESARIAASLIDDDLHLSRQGVLS</sequence>
<dbReference type="PRINTS" id="PR00419">
    <property type="entry name" value="ADXRDTASE"/>
</dbReference>
<dbReference type="AlphaFoldDB" id="A0A423PT59"/>
<keyword evidence="8" id="KW-1185">Reference proteome</keyword>
<evidence type="ECO:0000256" key="3">
    <source>
        <dbReference type="ARBA" id="ARBA00022746"/>
    </source>
</evidence>
<reference evidence="7 8" key="1">
    <citation type="submission" date="2013-10" db="EMBL/GenBank/DDBJ databases">
        <title>Salinisphaera japonica YTM-1 Genome Sequencing.</title>
        <authorList>
            <person name="Lai Q."/>
            <person name="Li C."/>
            <person name="Shao Z."/>
        </authorList>
    </citation>
    <scope>NUCLEOTIDE SEQUENCE [LARGE SCALE GENOMIC DNA]</scope>
    <source>
        <strain evidence="7 8">YTM-1</strain>
    </source>
</reference>
<dbReference type="Proteomes" id="UP000285310">
    <property type="component" value="Unassembled WGS sequence"/>
</dbReference>
<dbReference type="EMBL" id="AYKG01000019">
    <property type="protein sequence ID" value="ROO28780.1"/>
    <property type="molecule type" value="Genomic_DNA"/>
</dbReference>
<dbReference type="Gene3D" id="3.50.50.60">
    <property type="entry name" value="FAD/NAD(P)-binding domain"/>
    <property type="match status" value="2"/>
</dbReference>
<dbReference type="GO" id="GO:0016117">
    <property type="term" value="P:carotenoid biosynthetic process"/>
    <property type="evidence" value="ECO:0007669"/>
    <property type="project" value="UniProtKB-KW"/>
</dbReference>
<dbReference type="PANTHER" id="PTHR43734">
    <property type="entry name" value="PHYTOENE DESATURASE"/>
    <property type="match status" value="1"/>
</dbReference>
<evidence type="ECO:0000259" key="6">
    <source>
        <dbReference type="Pfam" id="PF01593"/>
    </source>
</evidence>
<dbReference type="NCBIfam" id="TIGR02734">
    <property type="entry name" value="crtI_fam"/>
    <property type="match status" value="1"/>
</dbReference>
<evidence type="ECO:0000313" key="7">
    <source>
        <dbReference type="EMBL" id="ROO28780.1"/>
    </source>
</evidence>
<gene>
    <name evidence="7" type="ORF">SAJA_07420</name>
</gene>
<dbReference type="Pfam" id="PF01593">
    <property type="entry name" value="Amino_oxidase"/>
    <property type="match status" value="1"/>
</dbReference>
<comment type="caution">
    <text evidence="7">The sequence shown here is derived from an EMBL/GenBank/DDBJ whole genome shotgun (WGS) entry which is preliminary data.</text>
</comment>
<dbReference type="InterPro" id="IPR014105">
    <property type="entry name" value="Carotenoid/retinoid_OxRdtase"/>
</dbReference>
<organism evidence="7 8">
    <name type="scientific">Salinisphaera japonica YTM-1</name>
    <dbReference type="NCBI Taxonomy" id="1209778"/>
    <lineage>
        <taxon>Bacteria</taxon>
        <taxon>Pseudomonadati</taxon>
        <taxon>Pseudomonadota</taxon>
        <taxon>Gammaproteobacteria</taxon>
        <taxon>Salinisphaerales</taxon>
        <taxon>Salinisphaeraceae</taxon>
        <taxon>Salinisphaera</taxon>
    </lineage>
</organism>
<protein>
    <submittedName>
        <fullName evidence="7">Phytoene desaturase</fullName>
    </submittedName>
</protein>
<name>A0A423PT59_9GAMM</name>
<proteinExistence type="inferred from homology"/>
<dbReference type="InterPro" id="IPR036188">
    <property type="entry name" value="FAD/NAD-bd_sf"/>
</dbReference>
<keyword evidence="3 5" id="KW-0125">Carotenoid biosynthesis</keyword>